<feature type="transmembrane region" description="Helical" evidence="5">
    <location>
        <begin position="124"/>
        <end position="142"/>
    </location>
</feature>
<dbReference type="SUPFAM" id="SSF52540">
    <property type="entry name" value="P-loop containing nucleoside triphosphate hydrolases"/>
    <property type="match status" value="1"/>
</dbReference>
<evidence type="ECO:0000313" key="7">
    <source>
        <dbReference type="EMBL" id="NMW64704.1"/>
    </source>
</evidence>
<dbReference type="PANTHER" id="PTHR22683">
    <property type="entry name" value="SPORULATION PROTEIN RELATED"/>
    <property type="match status" value="1"/>
</dbReference>
<feature type="region of interest" description="Disordered" evidence="4">
    <location>
        <begin position="631"/>
        <end position="650"/>
    </location>
</feature>
<keyword evidence="5" id="KW-1133">Transmembrane helix</keyword>
<dbReference type="GO" id="GO:0003677">
    <property type="term" value="F:DNA binding"/>
    <property type="evidence" value="ECO:0007669"/>
    <property type="project" value="InterPro"/>
</dbReference>
<evidence type="ECO:0000256" key="3">
    <source>
        <dbReference type="PROSITE-ProRule" id="PRU00289"/>
    </source>
</evidence>
<dbReference type="InterPro" id="IPR050206">
    <property type="entry name" value="FtsK/SpoIIIE/SftA"/>
</dbReference>
<dbReference type="Pfam" id="PF01580">
    <property type="entry name" value="FtsK_SpoIIIE"/>
    <property type="match status" value="1"/>
</dbReference>
<evidence type="ECO:0000256" key="4">
    <source>
        <dbReference type="SAM" id="MobiDB-lite"/>
    </source>
</evidence>
<dbReference type="AlphaFoldDB" id="A0A7Y0U0M7"/>
<dbReference type="Proteomes" id="UP000578252">
    <property type="component" value="Unassembled WGS sequence"/>
</dbReference>
<dbReference type="Gene3D" id="3.40.50.300">
    <property type="entry name" value="P-loop containing nucleotide triphosphate hydrolases"/>
    <property type="match status" value="1"/>
</dbReference>
<dbReference type="PANTHER" id="PTHR22683:SF1">
    <property type="entry name" value="TYPE VII SECRETION SYSTEM PROTEIN ESSC"/>
    <property type="match status" value="1"/>
</dbReference>
<evidence type="ECO:0000256" key="1">
    <source>
        <dbReference type="ARBA" id="ARBA00022741"/>
    </source>
</evidence>
<keyword evidence="7" id="KW-0132">Cell division</keyword>
<feature type="domain" description="FtsK" evidence="6">
    <location>
        <begin position="378"/>
        <end position="567"/>
    </location>
</feature>
<sequence>METFLEPQNALRTPWMWIVQSGPNRGQALPVTPGIFGRLNGFDDPTISRRNLEILPRGKTLRAAPLPDTTPVYSMWKTLGFKRRIRHSARLKPGRKLKIGRTLLVIRPRPTDLRLASPPPVKPGALRWMLFMFLPLVFMLGLGAFIGWRVLVIFVLLAGVALWWFMRRLSNIPKPEHLWLAAATPIRYPAQKTDALRVFTGNRWCRRFLDLPAGENLCLTGPGSQGYAYWLVAQALVFGQGYLSPDNPAPWKGQKRPIADKARGTEDLLEIRVMAPHETPNCTQRQVALTITPTPPAWAQRILAVKARHGRLGDSWFTSLKAAWERNPQTWQLDPPTPGETLPRQVSREILGDTDTAGIIARWRAEKTGLTTPLGITDTDVTWILDLVKEGPHALVAGTTGAGKSELLTSWLLGLALRYSPAELRFILIDYKGGAAFGELQRLAHVHGMLTDLQPALTRRALLSLEAFLRRREAILATVGARDIDHYRDLTGKRLARVMIVVDEFRALATDHADMMENLIRLATHGRSLGLHLVLATQKPGGIVNAQILANTNLRLALRMRTGADSSDILGDGRAAQLPSIPGRLYWEGQSEGLAQAAWCGADSWVSEVTAQIDTAWQQICTKMSSPSVSLNEVSSPGNADGSTADKSLDNGAILPDKTISETTLPAIWLPPLPAAIPAPPRAFALTDWPRLATQEWRSPECADGRDVFGIFGNPGTGRSTALMTLATNELNRKPDATVLVVTPTPQLFTELATQAGQRIIVFSPRDLWRLNRLRHELVSGGFTDTLVLLDRADLVAEALEHISPGQGVKQLEAMLSSTGIGEYRLAFTAPLAAGRSAWGTLASGRFVLAPRDTVDLHTAGIEPLGSKVSLHEVLPAIPSPGRGVWLAGGTCVEAQIGLPSALVPSPEPAHPDSFDPGFTDIPSLASVLPVLPTHLEPGQIPCSEGLVTLGWASERREWARFTPHRYWQIEESNVMRGLVSQIKREYRRLGYKIVDLESFEPEQKNGKILVFASGNEENRVRLQNVWEMSRKAENFDLTILEMLPPGTFVHSLGYIDKKITHQTTTILAFNQSVESRHRLASSLGLDLETLRKLQVTTGYPTILKDENGITPLLLPYDKVKHLT</sequence>
<name>A0A7Y0U0M7_9ACTO</name>
<dbReference type="GO" id="GO:0051301">
    <property type="term" value="P:cell division"/>
    <property type="evidence" value="ECO:0007669"/>
    <property type="project" value="UniProtKB-KW"/>
</dbReference>
<evidence type="ECO:0000313" key="8">
    <source>
        <dbReference type="Proteomes" id="UP000578252"/>
    </source>
</evidence>
<evidence type="ECO:0000259" key="6">
    <source>
        <dbReference type="PROSITE" id="PS50901"/>
    </source>
</evidence>
<dbReference type="GO" id="GO:0005524">
    <property type="term" value="F:ATP binding"/>
    <property type="evidence" value="ECO:0007669"/>
    <property type="project" value="UniProtKB-UniRule"/>
</dbReference>
<accession>A0A7Y0U0M7</accession>
<dbReference type="EMBL" id="JABCUR010000003">
    <property type="protein sequence ID" value="NMW64704.1"/>
    <property type="molecule type" value="Genomic_DNA"/>
</dbReference>
<gene>
    <name evidence="7" type="ORF">HHJ78_03965</name>
</gene>
<keyword evidence="7" id="KW-0131">Cell cycle</keyword>
<dbReference type="RefSeq" id="WP_169771721.1">
    <property type="nucleotide sequence ID" value="NZ_JABCUR010000003.1"/>
</dbReference>
<keyword evidence="5" id="KW-0812">Transmembrane</keyword>
<evidence type="ECO:0000256" key="5">
    <source>
        <dbReference type="SAM" id="Phobius"/>
    </source>
</evidence>
<reference evidence="7 8" key="1">
    <citation type="submission" date="2020-04" db="EMBL/GenBank/DDBJ databases">
        <title>Antimicrobial susceptibility and clonality of vaginal-derived multi-drug resistant Mobiluncus isolates in China.</title>
        <authorList>
            <person name="Zhang X."/>
        </authorList>
    </citation>
    <scope>NUCLEOTIDE SEQUENCE [LARGE SCALE GENOMIC DNA]</scope>
    <source>
        <strain evidence="7 8">13</strain>
    </source>
</reference>
<dbReference type="CDD" id="cd01127">
    <property type="entry name" value="TrwB_TraG_TraD_VirD4"/>
    <property type="match status" value="1"/>
</dbReference>
<dbReference type="CDD" id="cd00060">
    <property type="entry name" value="FHA"/>
    <property type="match status" value="1"/>
</dbReference>
<dbReference type="InterPro" id="IPR002543">
    <property type="entry name" value="FtsK_dom"/>
</dbReference>
<keyword evidence="1 3" id="KW-0547">Nucleotide-binding</keyword>
<organism evidence="7 8">
    <name type="scientific">Mobiluncus mulieris</name>
    <dbReference type="NCBI Taxonomy" id="2052"/>
    <lineage>
        <taxon>Bacteria</taxon>
        <taxon>Bacillati</taxon>
        <taxon>Actinomycetota</taxon>
        <taxon>Actinomycetes</taxon>
        <taxon>Actinomycetales</taxon>
        <taxon>Actinomycetaceae</taxon>
        <taxon>Mobiluncus</taxon>
    </lineage>
</organism>
<feature type="binding site" evidence="3">
    <location>
        <begin position="398"/>
        <end position="405"/>
    </location>
    <ligand>
        <name>ATP</name>
        <dbReference type="ChEBI" id="CHEBI:30616"/>
    </ligand>
</feature>
<comment type="caution">
    <text evidence="7">The sequence shown here is derived from an EMBL/GenBank/DDBJ whole genome shotgun (WGS) entry which is preliminary data.</text>
</comment>
<dbReference type="InterPro" id="IPR027417">
    <property type="entry name" value="P-loop_NTPase"/>
</dbReference>
<protein>
    <submittedName>
        <fullName evidence="7">Cell division protein FtsK</fullName>
    </submittedName>
</protein>
<dbReference type="PROSITE" id="PS50901">
    <property type="entry name" value="FTSK"/>
    <property type="match status" value="1"/>
</dbReference>
<keyword evidence="5" id="KW-0472">Membrane</keyword>
<keyword evidence="2 3" id="KW-0067">ATP-binding</keyword>
<proteinExistence type="predicted"/>
<evidence type="ECO:0000256" key="2">
    <source>
        <dbReference type="ARBA" id="ARBA00022840"/>
    </source>
</evidence>
<feature type="transmembrane region" description="Helical" evidence="5">
    <location>
        <begin position="148"/>
        <end position="166"/>
    </location>
</feature>